<dbReference type="AlphaFoldDB" id="A0A1A9ZUQ6"/>
<keyword evidence="2" id="KW-1185">Reference proteome</keyword>
<reference evidence="2" key="1">
    <citation type="submission" date="2014-03" db="EMBL/GenBank/DDBJ databases">
        <authorList>
            <person name="Aksoy S."/>
            <person name="Warren W."/>
            <person name="Wilson R.K."/>
        </authorList>
    </citation>
    <scope>NUCLEOTIDE SEQUENCE [LARGE SCALE GENOMIC DNA]</scope>
    <source>
        <strain evidence="2">IAEA</strain>
    </source>
</reference>
<dbReference type="EnsemblMetazoa" id="GPAI025672-RA">
    <property type="protein sequence ID" value="GPAI025672-PA"/>
    <property type="gene ID" value="GPAI025672"/>
</dbReference>
<organism evidence="1 2">
    <name type="scientific">Glossina pallidipes</name>
    <name type="common">Tsetse fly</name>
    <dbReference type="NCBI Taxonomy" id="7398"/>
    <lineage>
        <taxon>Eukaryota</taxon>
        <taxon>Metazoa</taxon>
        <taxon>Ecdysozoa</taxon>
        <taxon>Arthropoda</taxon>
        <taxon>Hexapoda</taxon>
        <taxon>Insecta</taxon>
        <taxon>Pterygota</taxon>
        <taxon>Neoptera</taxon>
        <taxon>Endopterygota</taxon>
        <taxon>Diptera</taxon>
        <taxon>Brachycera</taxon>
        <taxon>Muscomorpha</taxon>
        <taxon>Hippoboscoidea</taxon>
        <taxon>Glossinidae</taxon>
        <taxon>Glossina</taxon>
    </lineage>
</organism>
<sequence>MSMLITTTTFTACVDYRAVGHGDDDGIVTNNTCLTPAKIRNMGAYVSATKSLRKAEEVVILLWIMSIFENTNNAKSKKTQSDTNNSWAFITPGKSTRNLVAILFFV</sequence>
<dbReference type="Proteomes" id="UP000092445">
    <property type="component" value="Unassembled WGS sequence"/>
</dbReference>
<proteinExistence type="predicted"/>
<protein>
    <submittedName>
        <fullName evidence="1">Uncharacterized protein</fullName>
    </submittedName>
</protein>
<dbReference type="VEuPathDB" id="VectorBase:GPAI025672"/>
<reference evidence="1" key="2">
    <citation type="submission" date="2020-05" db="UniProtKB">
        <authorList>
            <consortium name="EnsemblMetazoa"/>
        </authorList>
    </citation>
    <scope>IDENTIFICATION</scope>
    <source>
        <strain evidence="1">IAEA</strain>
    </source>
</reference>
<evidence type="ECO:0000313" key="1">
    <source>
        <dbReference type="EnsemblMetazoa" id="GPAI025672-PA"/>
    </source>
</evidence>
<name>A0A1A9ZUQ6_GLOPL</name>
<evidence type="ECO:0000313" key="2">
    <source>
        <dbReference type="Proteomes" id="UP000092445"/>
    </source>
</evidence>
<accession>A0A1A9ZUQ6</accession>